<evidence type="ECO:0000256" key="17">
    <source>
        <dbReference type="PROSITE-ProRule" id="PRU00191"/>
    </source>
</evidence>
<dbReference type="PANTHER" id="PTHR46051:SF8">
    <property type="entry name" value="PHOSPHATIDYLINOSITOL 3,4,5-TRISPHOSPHATE 5-PHOSPHATASE 2B"/>
    <property type="match status" value="1"/>
</dbReference>
<dbReference type="PROSITE" id="PS50105">
    <property type="entry name" value="SAM_DOMAIN"/>
    <property type="match status" value="1"/>
</dbReference>
<feature type="compositionally biased region" description="Low complexity" evidence="18">
    <location>
        <begin position="917"/>
        <end position="930"/>
    </location>
</feature>
<dbReference type="PANTHER" id="PTHR46051">
    <property type="entry name" value="SH2 DOMAIN-CONTAINING PROTEIN"/>
    <property type="match status" value="1"/>
</dbReference>
<dbReference type="SUPFAM" id="SSF56219">
    <property type="entry name" value="DNase I-like"/>
    <property type="match status" value="1"/>
</dbReference>
<feature type="compositionally biased region" description="Acidic residues" evidence="18">
    <location>
        <begin position="108"/>
        <end position="117"/>
    </location>
</feature>
<dbReference type="Gene3D" id="3.60.10.10">
    <property type="entry name" value="Endonuclease/exonuclease/phosphatase"/>
    <property type="match status" value="1"/>
</dbReference>
<evidence type="ECO:0000256" key="7">
    <source>
        <dbReference type="ARBA" id="ARBA00012981"/>
    </source>
</evidence>
<dbReference type="InterPro" id="IPR057510">
    <property type="entry name" value="C2_SHIP1-2_first"/>
</dbReference>
<dbReference type="EMBL" id="JBHFQA010000024">
    <property type="protein sequence ID" value="KAL2077206.1"/>
    <property type="molecule type" value="Genomic_DNA"/>
</dbReference>
<evidence type="ECO:0000256" key="1">
    <source>
        <dbReference type="ARBA" id="ARBA00004170"/>
    </source>
</evidence>
<evidence type="ECO:0000256" key="4">
    <source>
        <dbReference type="ARBA" id="ARBA00004486"/>
    </source>
</evidence>
<dbReference type="SUPFAM" id="SSF55550">
    <property type="entry name" value="SH2 domain"/>
    <property type="match status" value="1"/>
</dbReference>
<keyword evidence="10" id="KW-0378">Hydrolase</keyword>
<comment type="similarity">
    <text evidence="6">Belongs to the inositol 1,4,5-trisphosphate 5-phosphatase family.</text>
</comment>
<dbReference type="InterPro" id="IPR036691">
    <property type="entry name" value="Endo/exonu/phosph_ase_sf"/>
</dbReference>
<keyword evidence="9" id="KW-0597">Phosphoprotein</keyword>
<dbReference type="FunFam" id="3.60.10.10:FF:000005">
    <property type="entry name" value="phosphatidylinositol 3,4,5-trisphosphate 5-phosphatase 1"/>
    <property type="match status" value="1"/>
</dbReference>
<keyword evidence="15" id="KW-0206">Cytoskeleton</keyword>
<evidence type="ECO:0000256" key="12">
    <source>
        <dbReference type="ARBA" id="ARBA00022889"/>
    </source>
</evidence>
<feature type="region of interest" description="Disordered" evidence="18">
    <location>
        <begin position="104"/>
        <end position="150"/>
    </location>
</feature>
<dbReference type="CDD" id="cd10343">
    <property type="entry name" value="SH2_SHIP"/>
    <property type="match status" value="1"/>
</dbReference>
<evidence type="ECO:0000313" key="22">
    <source>
        <dbReference type="Proteomes" id="UP001591681"/>
    </source>
</evidence>
<sequence>MATAAWYHRDISRVLAEDLLARAGRDGSFLVRDSESVPGAYALCLLFQRHVHTYRILPDSEGLLAVQTTQGVQVNCFRTLSDLVLGYQQPHKGLVTPLLYPVGHELEPGEESSDGDDDKPAASWSPSGTSPLPLASTAPPAAAPPAPAAPTPQQLLIQRLQDITTPSVASEVVGLLGEYLRGDLGQDLDSVKRGGSSLQHLQRTLNTVCQSLSSEIDHTLSSLETLAKVFDHPSCPLSCPRPQNIGKTSDVSLENLLFRISALCNLLSTLEKRVLKALQDAVVNHNLAVQPAPTSPAPTPAPTPAPVPTPVPTPAPACAPEATPSPAKNHTAPTPVHGFQVKLVRYGRMVVSVDVDTGALLFDRKSASIAVETVTQDRILQIIKFQSSPAKLRMVVDSHHNTPRELLFESTKKREAFCHLLQLMKTRHSKQTEPDVISVFVGTWNMGGSPPPRGLQSWLSCCGLGRTPDESVASLPHDVYAVGTQENPQGEREWAEHVRASLRSATSIEYRQVAVQSLWNIRLAVFVRPEHESRISQVNSASVKTGLGNALGSKGAVGISFLFNGTSFGFVNCHLTSGSEKALRRNQNFLDVLRLLSLGDRQLSAFDISLRFTHLFWCGDLNYRLDLDVQDILKHVSKREFDELMCADQLTRERHKRKAFFNFKEEKITFPPTYRYERGSRDCYLWQKYKTSGVRINVPSWCDRVLWKSYPETHIVCASYGCTDDIFSSDHSPVFATFQVGLTSPFPRADCSASLEKAWIEMESVEAIVKTASKAKFFIEFHSLCLEEVRRSSENDSQSCDVPGFLKLGWLSKQLPKLQPIFSDMEYLRDQHLLLSIKSCDGFESYGECCVALRSLISTVPEPFETFLTHRGEELGSIRGRVRVHVPVDRRQARERIYEGFCVEKDEKGLARGRLSPQPARGPQPRATAPPRAPAPNSYTNPAYFMFEGVPVLRRKEEDANVRRDSPMVWSRESAGVQLPRVTGGHVVPERKAPRRSDFTEIEIPGCLPPYLSSCDRASQPSPQHSTSYQLFPAKQPPPSLPSPSSVLPSKDYHLQSRVIKASVAPEASIPVKNLRNMYMNHSAITREMQRPQKEPVRKERPRMHLERTAPGRNGPPLYPYMSTRVPRCEASAPWVVEQPPLAPSGDHSLTALQIAKSLSEVDFQPVESKTKCRPSPRPKQLRNQGFSAVLAREGNYCWEKEVSVLHGAPETVQDLLSTLGLQRYTLGLSLNGWDDLDYFRGITEEDLHAAGVSNPAHRRRILENLPKIWD</sequence>
<feature type="compositionally biased region" description="Pro residues" evidence="18">
    <location>
        <begin position="141"/>
        <end position="150"/>
    </location>
</feature>
<dbReference type="InterPro" id="IPR057509">
    <property type="entry name" value="C2_SHIP1-2_2nd"/>
</dbReference>
<keyword evidence="22" id="KW-1185">Reference proteome</keyword>
<reference evidence="21 22" key="1">
    <citation type="submission" date="2024-09" db="EMBL/GenBank/DDBJ databases">
        <title>A chromosome-level genome assembly of Gray's grenadier anchovy, Coilia grayii.</title>
        <authorList>
            <person name="Fu Z."/>
        </authorList>
    </citation>
    <scope>NUCLEOTIDE SEQUENCE [LARGE SCALE GENOMIC DNA]</scope>
    <source>
        <strain evidence="21">G4</strain>
        <tissue evidence="21">Muscle</tissue>
    </source>
</reference>
<evidence type="ECO:0000313" key="21">
    <source>
        <dbReference type="EMBL" id="KAL2077206.1"/>
    </source>
</evidence>
<evidence type="ECO:0000256" key="8">
    <source>
        <dbReference type="ARBA" id="ARBA00022490"/>
    </source>
</evidence>
<keyword evidence="16" id="KW-0966">Cell projection</keyword>
<proteinExistence type="inferred from homology"/>
<feature type="region of interest" description="Disordered" evidence="18">
    <location>
        <begin position="291"/>
        <end position="333"/>
    </location>
</feature>
<feature type="compositionally biased region" description="Low complexity" evidence="18">
    <location>
        <begin position="318"/>
        <end position="327"/>
    </location>
</feature>
<dbReference type="InterPro" id="IPR000980">
    <property type="entry name" value="SH2"/>
</dbReference>
<dbReference type="SUPFAM" id="SSF47769">
    <property type="entry name" value="SAM/Pointed domain"/>
    <property type="match status" value="1"/>
</dbReference>
<comment type="caution">
    <text evidence="21">The sequence shown here is derived from an EMBL/GenBank/DDBJ whole genome shotgun (WGS) entry which is preliminary data.</text>
</comment>
<dbReference type="Pfam" id="PF00536">
    <property type="entry name" value="SAM_1"/>
    <property type="match status" value="1"/>
</dbReference>
<dbReference type="GO" id="GO:0030175">
    <property type="term" value="C:filopodium"/>
    <property type="evidence" value="ECO:0007669"/>
    <property type="project" value="UniProtKB-SubCell"/>
</dbReference>
<keyword evidence="12" id="KW-0130">Cell adhesion</keyword>
<dbReference type="InterPro" id="IPR001660">
    <property type="entry name" value="SAM"/>
</dbReference>
<dbReference type="Pfam" id="PF00017">
    <property type="entry name" value="SH2"/>
    <property type="match status" value="1"/>
</dbReference>
<dbReference type="Pfam" id="PF24150">
    <property type="entry name" value="C2_SHIP1-2_first"/>
    <property type="match status" value="1"/>
</dbReference>
<dbReference type="Gene3D" id="1.10.150.50">
    <property type="entry name" value="Transcription Factor, Ets-1"/>
    <property type="match status" value="1"/>
</dbReference>
<evidence type="ECO:0000256" key="10">
    <source>
        <dbReference type="ARBA" id="ARBA00022801"/>
    </source>
</evidence>
<comment type="subcellular location">
    <subcellularLocation>
        <location evidence="4">Cell projection</location>
        <location evidence="4">Filopodium</location>
    </subcellularLocation>
    <subcellularLocation>
        <location evidence="5">Cell projection</location>
        <location evidence="5">Lamellipodium</location>
    </subcellularLocation>
    <subcellularLocation>
        <location evidence="2">Cytoplasm</location>
        <location evidence="2">Cytoskeleton</location>
    </subcellularLocation>
    <subcellularLocation>
        <location evidence="1">Membrane</location>
        <topology evidence="1">Peripheral membrane protein</topology>
    </subcellularLocation>
    <subcellularLocation>
        <location evidence="3">Nucleus speckle</location>
    </subcellularLocation>
</comment>
<evidence type="ECO:0000256" key="16">
    <source>
        <dbReference type="ARBA" id="ARBA00023273"/>
    </source>
</evidence>
<dbReference type="Proteomes" id="UP001591681">
    <property type="component" value="Unassembled WGS sequence"/>
</dbReference>
<evidence type="ECO:0000256" key="9">
    <source>
        <dbReference type="ARBA" id="ARBA00022553"/>
    </source>
</evidence>
<keyword evidence="14" id="KW-0472">Membrane</keyword>
<dbReference type="GO" id="GO:0016020">
    <property type="term" value="C:membrane"/>
    <property type="evidence" value="ECO:0007669"/>
    <property type="project" value="UniProtKB-SubCell"/>
</dbReference>
<dbReference type="SMART" id="SM00454">
    <property type="entry name" value="SAM"/>
    <property type="match status" value="1"/>
</dbReference>
<keyword evidence="8" id="KW-0963">Cytoplasm</keyword>
<feature type="domain" description="SAM" evidence="20">
    <location>
        <begin position="1208"/>
        <end position="1271"/>
    </location>
</feature>
<evidence type="ECO:0000256" key="6">
    <source>
        <dbReference type="ARBA" id="ARBA00008734"/>
    </source>
</evidence>
<dbReference type="InterPro" id="IPR036860">
    <property type="entry name" value="SH2_dom_sf"/>
</dbReference>
<dbReference type="GO" id="GO:0034485">
    <property type="term" value="F:phosphatidylinositol-3,4,5-trisphosphate 5-phosphatase activity"/>
    <property type="evidence" value="ECO:0007669"/>
    <property type="project" value="UniProtKB-EC"/>
</dbReference>
<feature type="domain" description="SH2" evidence="19">
    <location>
        <begin position="6"/>
        <end position="102"/>
    </location>
</feature>
<protein>
    <recommendedName>
        <fullName evidence="7">phosphatidylinositol-3,4,5-trisphosphate 5-phosphatase</fullName>
        <ecNumber evidence="7">3.1.3.86</ecNumber>
    </recommendedName>
</protein>
<feature type="region of interest" description="Disordered" evidence="18">
    <location>
        <begin position="1015"/>
        <end position="1048"/>
    </location>
</feature>
<dbReference type="AlphaFoldDB" id="A0ABD1ISJ8"/>
<evidence type="ECO:0000259" key="19">
    <source>
        <dbReference type="PROSITE" id="PS50001"/>
    </source>
</evidence>
<feature type="region of interest" description="Disordered" evidence="18">
    <location>
        <begin position="912"/>
        <end position="940"/>
    </location>
</feature>
<dbReference type="GO" id="GO:0002376">
    <property type="term" value="P:immune system process"/>
    <property type="evidence" value="ECO:0007669"/>
    <property type="project" value="UniProtKB-KW"/>
</dbReference>
<dbReference type="Pfam" id="PF22669">
    <property type="entry name" value="Exo_endo_phos2"/>
    <property type="match status" value="1"/>
</dbReference>
<dbReference type="GO" id="GO:0005856">
    <property type="term" value="C:cytoskeleton"/>
    <property type="evidence" value="ECO:0007669"/>
    <property type="project" value="UniProtKB-SubCell"/>
</dbReference>
<dbReference type="Gene3D" id="3.30.505.10">
    <property type="entry name" value="SH2 domain"/>
    <property type="match status" value="1"/>
</dbReference>
<evidence type="ECO:0000256" key="2">
    <source>
        <dbReference type="ARBA" id="ARBA00004245"/>
    </source>
</evidence>
<dbReference type="InterPro" id="IPR000300">
    <property type="entry name" value="IPPc"/>
</dbReference>
<dbReference type="SMART" id="SM00252">
    <property type="entry name" value="SH2"/>
    <property type="match status" value="1"/>
</dbReference>
<dbReference type="EC" id="3.1.3.86" evidence="7"/>
<evidence type="ECO:0000259" key="20">
    <source>
        <dbReference type="PROSITE" id="PS50105"/>
    </source>
</evidence>
<accession>A0ABD1ISJ8</accession>
<feature type="compositionally biased region" description="Low complexity" evidence="18">
    <location>
        <begin position="130"/>
        <end position="140"/>
    </location>
</feature>
<keyword evidence="11" id="KW-0391">Immunity</keyword>
<evidence type="ECO:0000256" key="11">
    <source>
        <dbReference type="ARBA" id="ARBA00022859"/>
    </source>
</evidence>
<organism evidence="21 22">
    <name type="scientific">Coilia grayii</name>
    <name type="common">Gray's grenadier anchovy</name>
    <dbReference type="NCBI Taxonomy" id="363190"/>
    <lineage>
        <taxon>Eukaryota</taxon>
        <taxon>Metazoa</taxon>
        <taxon>Chordata</taxon>
        <taxon>Craniata</taxon>
        <taxon>Vertebrata</taxon>
        <taxon>Euteleostomi</taxon>
        <taxon>Actinopterygii</taxon>
        <taxon>Neopterygii</taxon>
        <taxon>Teleostei</taxon>
        <taxon>Clupei</taxon>
        <taxon>Clupeiformes</taxon>
        <taxon>Clupeoidei</taxon>
        <taxon>Engraulidae</taxon>
        <taxon>Coilinae</taxon>
        <taxon>Coilia</taxon>
    </lineage>
</organism>
<dbReference type="InterPro" id="IPR013761">
    <property type="entry name" value="SAM/pointed_sf"/>
</dbReference>
<feature type="compositionally biased region" description="Polar residues" evidence="18">
    <location>
        <begin position="1016"/>
        <end position="1030"/>
    </location>
</feature>
<dbReference type="PRINTS" id="PR00401">
    <property type="entry name" value="SH2DOMAIN"/>
</dbReference>
<evidence type="ECO:0000256" key="18">
    <source>
        <dbReference type="SAM" id="MobiDB-lite"/>
    </source>
</evidence>
<dbReference type="SMART" id="SM00128">
    <property type="entry name" value="IPPc"/>
    <property type="match status" value="1"/>
</dbReference>
<evidence type="ECO:0000256" key="5">
    <source>
        <dbReference type="ARBA" id="ARBA00004510"/>
    </source>
</evidence>
<evidence type="ECO:0000256" key="13">
    <source>
        <dbReference type="ARBA" id="ARBA00022999"/>
    </source>
</evidence>
<dbReference type="GO" id="GO:0016607">
    <property type="term" value="C:nuclear speck"/>
    <property type="evidence" value="ECO:0007669"/>
    <property type="project" value="UniProtKB-SubCell"/>
</dbReference>
<dbReference type="GO" id="GO:0030027">
    <property type="term" value="C:lamellipodium"/>
    <property type="evidence" value="ECO:0007669"/>
    <property type="project" value="UniProtKB-SubCell"/>
</dbReference>
<evidence type="ECO:0000256" key="15">
    <source>
        <dbReference type="ARBA" id="ARBA00023212"/>
    </source>
</evidence>
<name>A0ABD1ISJ8_9TELE</name>
<gene>
    <name evidence="21" type="ORF">ACEWY4_026710</name>
</gene>
<evidence type="ECO:0000256" key="14">
    <source>
        <dbReference type="ARBA" id="ARBA00023136"/>
    </source>
</evidence>
<dbReference type="GO" id="GO:0007155">
    <property type="term" value="P:cell adhesion"/>
    <property type="evidence" value="ECO:0007669"/>
    <property type="project" value="UniProtKB-KW"/>
</dbReference>
<keyword evidence="13 17" id="KW-0727">SH2 domain</keyword>
<feature type="compositionally biased region" description="Pro residues" evidence="18">
    <location>
        <begin position="293"/>
        <end position="317"/>
    </location>
</feature>
<dbReference type="PROSITE" id="PS50001">
    <property type="entry name" value="SH2"/>
    <property type="match status" value="1"/>
</dbReference>
<evidence type="ECO:0000256" key="3">
    <source>
        <dbReference type="ARBA" id="ARBA00004324"/>
    </source>
</evidence>
<dbReference type="Pfam" id="PF24147">
    <property type="entry name" value="C2_SHIP1-2_2nd"/>
    <property type="match status" value="1"/>
</dbReference>